<dbReference type="EMBL" id="FNVK01000028">
    <property type="protein sequence ID" value="SEG08387.1"/>
    <property type="molecule type" value="Genomic_DNA"/>
</dbReference>
<dbReference type="AlphaFoldDB" id="A0A1H5XAL3"/>
<dbReference type="Proteomes" id="UP000236751">
    <property type="component" value="Unassembled WGS sequence"/>
</dbReference>
<evidence type="ECO:0000313" key="1">
    <source>
        <dbReference type="EMBL" id="SEG08387.1"/>
    </source>
</evidence>
<dbReference type="OrthoDB" id="8558993at2"/>
<evidence type="ECO:0000313" key="2">
    <source>
        <dbReference type="Proteomes" id="UP000236751"/>
    </source>
</evidence>
<gene>
    <name evidence="1" type="ORF">SAMN05216403_12815</name>
</gene>
<dbReference type="PROSITE" id="PS51257">
    <property type="entry name" value="PROKAR_LIPOPROTEIN"/>
    <property type="match status" value="1"/>
</dbReference>
<proteinExistence type="predicted"/>
<dbReference type="RefSeq" id="WP_041352486.1">
    <property type="nucleotide sequence ID" value="NC_007614.1"/>
</dbReference>
<reference evidence="1 2" key="1">
    <citation type="submission" date="2016-10" db="EMBL/GenBank/DDBJ databases">
        <authorList>
            <person name="de Groot N.N."/>
        </authorList>
    </citation>
    <scope>NUCLEOTIDE SEQUENCE [LARGE SCALE GENOMIC DNA]</scope>
    <source>
        <strain evidence="1 2">Nl13</strain>
    </source>
</reference>
<name>A0A1H5XAL3_NITMU</name>
<organism evidence="1 2">
    <name type="scientific">Nitrosospira multiformis (strain ATCC 25196 / NCIMB 11849 / C 71)</name>
    <dbReference type="NCBI Taxonomy" id="323848"/>
    <lineage>
        <taxon>Bacteria</taxon>
        <taxon>Pseudomonadati</taxon>
        <taxon>Pseudomonadota</taxon>
        <taxon>Betaproteobacteria</taxon>
        <taxon>Nitrosomonadales</taxon>
        <taxon>Nitrosomonadaceae</taxon>
        <taxon>Nitrosospira</taxon>
    </lineage>
</organism>
<evidence type="ECO:0008006" key="3">
    <source>
        <dbReference type="Google" id="ProtNLM"/>
    </source>
</evidence>
<protein>
    <recommendedName>
        <fullName evidence="3">Lipoprotein</fullName>
    </recommendedName>
</protein>
<accession>A0A1H5XAL3</accession>
<sequence>MRTIDFLQTLALATAIILLAGCSTMQRNTQSSRTAVEQLLLSEAVKRSFPNEPGEFLPIPRGAGVAITTVGMTPDQAFLQQVLTGWLGQQGYLVQKDGKDATHRVDVVVEALGTELSGTFMGMPPVQSQFIPFSLPELALYKSQYQTGYAKFHLNVFGLPAGNFLGSTSAFLADAYYNDYTLLFVLSHTFTDLPSVPEMGSFNRKPAGARGENKSE</sequence>